<feature type="domain" description="Activator of Hsp90 ATPase homologue 1/2-like C-terminal" evidence="2">
    <location>
        <begin position="17"/>
        <end position="148"/>
    </location>
</feature>
<dbReference type="AlphaFoldDB" id="A0A5C6ZQ24"/>
<dbReference type="InterPro" id="IPR013538">
    <property type="entry name" value="ASHA1/2-like_C"/>
</dbReference>
<accession>A0A5C6ZQ24</accession>
<comment type="caution">
    <text evidence="3">The sequence shown here is derived from an EMBL/GenBank/DDBJ whole genome shotgun (WGS) entry which is preliminary data.</text>
</comment>
<sequence>MDKNKELSFEVEKEFEVPVKELYKAWIDPKSLKQWWKPMGNSLTKVENNVTPGGSVLYEAGGEGEEPILLIKGEYEKVIDDELLVYSWNFNLPKNPVEESLYKLEVKFSETSNGSRIHVNQKNLKDEEALVVHREGWEKGLQDLKSYLSSKA</sequence>
<name>A0A5C6ZQ24_9FLAO</name>
<dbReference type="Proteomes" id="UP000321367">
    <property type="component" value="Unassembled WGS sequence"/>
</dbReference>
<proteinExistence type="inferred from homology"/>
<evidence type="ECO:0000259" key="2">
    <source>
        <dbReference type="Pfam" id="PF08327"/>
    </source>
</evidence>
<comment type="similarity">
    <text evidence="1">Belongs to the AHA1 family.</text>
</comment>
<evidence type="ECO:0000256" key="1">
    <source>
        <dbReference type="ARBA" id="ARBA00006817"/>
    </source>
</evidence>
<dbReference type="InterPro" id="IPR023393">
    <property type="entry name" value="START-like_dom_sf"/>
</dbReference>
<gene>
    <name evidence="3" type="ORF">ES724_14165</name>
</gene>
<dbReference type="OrthoDB" id="384974at2"/>
<reference evidence="3 4" key="1">
    <citation type="submission" date="2019-08" db="EMBL/GenBank/DDBJ databases">
        <title>Genome sequence of Gillisia hiemivivida IC154 (type strain).</title>
        <authorList>
            <person name="Bowman J.P."/>
        </authorList>
    </citation>
    <scope>NUCLEOTIDE SEQUENCE [LARGE SCALE GENOMIC DNA]</scope>
    <source>
        <strain evidence="3 4">IC154</strain>
    </source>
</reference>
<keyword evidence="4" id="KW-1185">Reference proteome</keyword>
<dbReference type="RefSeq" id="WP_146933998.1">
    <property type="nucleotide sequence ID" value="NZ_CBCSHZ010000025.1"/>
</dbReference>
<dbReference type="SUPFAM" id="SSF55961">
    <property type="entry name" value="Bet v1-like"/>
    <property type="match status" value="1"/>
</dbReference>
<evidence type="ECO:0000313" key="3">
    <source>
        <dbReference type="EMBL" id="TXD92377.1"/>
    </source>
</evidence>
<dbReference type="Pfam" id="PF08327">
    <property type="entry name" value="AHSA1"/>
    <property type="match status" value="1"/>
</dbReference>
<dbReference type="EMBL" id="VORY01000022">
    <property type="protein sequence ID" value="TXD92377.1"/>
    <property type="molecule type" value="Genomic_DNA"/>
</dbReference>
<organism evidence="3 4">
    <name type="scientific">Gillisia hiemivivida</name>
    <dbReference type="NCBI Taxonomy" id="291190"/>
    <lineage>
        <taxon>Bacteria</taxon>
        <taxon>Pseudomonadati</taxon>
        <taxon>Bacteroidota</taxon>
        <taxon>Flavobacteriia</taxon>
        <taxon>Flavobacteriales</taxon>
        <taxon>Flavobacteriaceae</taxon>
        <taxon>Gillisia</taxon>
    </lineage>
</organism>
<dbReference type="Gene3D" id="3.30.530.20">
    <property type="match status" value="1"/>
</dbReference>
<protein>
    <submittedName>
        <fullName evidence="3">SRPBCC domain-containing protein</fullName>
    </submittedName>
</protein>
<dbReference type="CDD" id="cd07814">
    <property type="entry name" value="SRPBCC_CalC_Aha1-like"/>
    <property type="match status" value="1"/>
</dbReference>
<evidence type="ECO:0000313" key="4">
    <source>
        <dbReference type="Proteomes" id="UP000321367"/>
    </source>
</evidence>